<dbReference type="InterPro" id="IPR009293">
    <property type="entry name" value="UPF0478"/>
</dbReference>
<protein>
    <recommendedName>
        <fullName evidence="4">General stress protein</fullName>
    </recommendedName>
</protein>
<evidence type="ECO:0000256" key="1">
    <source>
        <dbReference type="SAM" id="Phobius"/>
    </source>
</evidence>
<dbReference type="OrthoDB" id="2990087at2"/>
<dbReference type="AlphaFoldDB" id="A0A1U9K7P1"/>
<dbReference type="Pfam" id="PF06103">
    <property type="entry name" value="DUF948"/>
    <property type="match status" value="1"/>
</dbReference>
<keyword evidence="1" id="KW-0472">Membrane</keyword>
<keyword evidence="1" id="KW-0812">Transmembrane</keyword>
<dbReference type="STRING" id="1471761.B0W44_10070"/>
<dbReference type="Proteomes" id="UP000188603">
    <property type="component" value="Chromosome"/>
</dbReference>
<evidence type="ECO:0008006" key="4">
    <source>
        <dbReference type="Google" id="ProtNLM"/>
    </source>
</evidence>
<keyword evidence="3" id="KW-1185">Reference proteome</keyword>
<evidence type="ECO:0000313" key="3">
    <source>
        <dbReference type="Proteomes" id="UP000188603"/>
    </source>
</evidence>
<organism evidence="2 3">
    <name type="scientific">Novibacillus thermophilus</name>
    <dbReference type="NCBI Taxonomy" id="1471761"/>
    <lineage>
        <taxon>Bacteria</taxon>
        <taxon>Bacillati</taxon>
        <taxon>Bacillota</taxon>
        <taxon>Bacilli</taxon>
        <taxon>Bacillales</taxon>
        <taxon>Thermoactinomycetaceae</taxon>
        <taxon>Novibacillus</taxon>
    </lineage>
</organism>
<dbReference type="PANTHER" id="PTHR40070">
    <property type="entry name" value="UPF0478 PROTEIN YTXG"/>
    <property type="match status" value="1"/>
</dbReference>
<dbReference type="RefSeq" id="WP_077719923.1">
    <property type="nucleotide sequence ID" value="NZ_CP019699.1"/>
</dbReference>
<accession>A0A1U9K7P1</accession>
<evidence type="ECO:0000313" key="2">
    <source>
        <dbReference type="EMBL" id="AQS56062.1"/>
    </source>
</evidence>
<name>A0A1U9K7P1_9BACL</name>
<keyword evidence="1" id="KW-1133">Transmembrane helix</keyword>
<proteinExistence type="predicted"/>
<reference evidence="2 3" key="1">
    <citation type="journal article" date="2015" name="Int. J. Syst. Evol. Microbiol.">
        <title>Novibacillus thermophilus gen. nov., sp. nov., a Gram-staining-negative and moderately thermophilic member of the family Thermoactinomycetaceae.</title>
        <authorList>
            <person name="Yang G."/>
            <person name="Chen J."/>
            <person name="Zhou S."/>
        </authorList>
    </citation>
    <scope>NUCLEOTIDE SEQUENCE [LARGE SCALE GENOMIC DNA]</scope>
    <source>
        <strain evidence="2 3">SG-1</strain>
    </source>
</reference>
<feature type="transmembrane region" description="Helical" evidence="1">
    <location>
        <begin position="6"/>
        <end position="25"/>
    </location>
</feature>
<dbReference type="KEGG" id="ntr:B0W44_10070"/>
<sequence length="138" mass="15627">MVVEISVAVIAVAFVVLVAYIVRVLKTFQETLQSVNKTVERIDGDWEMIREQSVDLLQETKALAADLNQKSRQLDSLFVSVKDVGNSVNQVSSAVARQAERHREQLGNLLAITSFGLETWQKWKEMKRREPSPQKEDA</sequence>
<dbReference type="PANTHER" id="PTHR40070:SF1">
    <property type="entry name" value="UPF0478 PROTEIN YTXG"/>
    <property type="match status" value="1"/>
</dbReference>
<gene>
    <name evidence="2" type="ORF">B0W44_10070</name>
</gene>
<dbReference type="EMBL" id="CP019699">
    <property type="protein sequence ID" value="AQS56062.1"/>
    <property type="molecule type" value="Genomic_DNA"/>
</dbReference>